<dbReference type="EMBL" id="JADAMT010000006">
    <property type="protein sequence ID" value="MBE2128552.1"/>
    <property type="molecule type" value="Genomic_DNA"/>
</dbReference>
<dbReference type="InterPro" id="IPR024410">
    <property type="entry name" value="Phage_TAC_12"/>
</dbReference>
<dbReference type="Proteomes" id="UP000044616">
    <property type="component" value="Unassembled WGS sequence"/>
</dbReference>
<reference evidence="3 5" key="2">
    <citation type="submission" date="2017-08" db="EMBL/GenBank/DDBJ databases">
        <title>Draft genome sequences of 64 type strains of genus Staph aureus.</title>
        <authorList>
            <person name="Cole K."/>
            <person name="Golubchik T."/>
            <person name="Russell J."/>
            <person name="Foster D."/>
            <person name="Llewelyn M."/>
            <person name="Wilson D."/>
            <person name="Crook D."/>
            <person name="Paul J."/>
        </authorList>
    </citation>
    <scope>NUCLEOTIDE SEQUENCE [LARGE SCALE GENOMIC DNA]</scope>
    <source>
        <strain evidence="3 5">DSM 28300</strain>
    </source>
</reference>
<accession>A0A2K4AET7</accession>
<dbReference type="EMBL" id="CCEH01000001">
    <property type="protein sequence ID" value="CDR26517.1"/>
    <property type="molecule type" value="Genomic_DNA"/>
</dbReference>
<dbReference type="Proteomes" id="UP000236395">
    <property type="component" value="Unassembled WGS sequence"/>
</dbReference>
<proteinExistence type="predicted"/>
<dbReference type="EMBL" id="PPQS01000051">
    <property type="protein sequence ID" value="PNZ48314.1"/>
    <property type="molecule type" value="Genomic_DNA"/>
</dbReference>
<dbReference type="AlphaFoldDB" id="A0A2K4AET7"/>
<evidence type="ECO:0000313" key="5">
    <source>
        <dbReference type="Proteomes" id="UP000236395"/>
    </source>
</evidence>
<sequence length="114" mass="12674">MVTIKNGKYDLELKFGLGELNAIDRALGYEVREINLGEGLETLLPKLQSGNVLAIAKIIKACTKGQKGYPRKEEELEHILTEIVETYGSFKAFGKVLIEELGNKPLTQDLVKVK</sequence>
<evidence type="ECO:0000313" key="6">
    <source>
        <dbReference type="Proteomes" id="UP000596960"/>
    </source>
</evidence>
<evidence type="ECO:0000313" key="1">
    <source>
        <dbReference type="EMBL" id="CDR26517.1"/>
    </source>
</evidence>
<evidence type="ECO:0000313" key="3">
    <source>
        <dbReference type="EMBL" id="PNZ48314.1"/>
    </source>
</evidence>
<protein>
    <submittedName>
        <fullName evidence="1">Phage protein</fullName>
    </submittedName>
    <submittedName>
        <fullName evidence="3">Phage tail protein</fullName>
    </submittedName>
</protein>
<reference evidence="2 6" key="3">
    <citation type="submission" date="2020-10" db="EMBL/GenBank/DDBJ databases">
        <title>Phenotypic and genomic profiling of Staphylococcus argenteus in Canada and the United States and recommendations for clinical result reporting.</title>
        <authorList>
            <person name="Eshaghi A."/>
            <person name="Bommersbach C."/>
            <person name="Zitterman S."/>
            <person name="Burnham C.-A.D."/>
            <person name="Patel R."/>
            <person name="Schuetz A.N."/>
            <person name="Patel S.N."/>
            <person name="Kus J.V."/>
        </authorList>
    </citation>
    <scope>NUCLEOTIDE SEQUENCE [LARGE SCALE GENOMIC DNA]</scope>
    <source>
        <strain evidence="2 6">DSM 28300</strain>
    </source>
</reference>
<dbReference type="RefSeq" id="WP_047447276.1">
    <property type="nucleotide sequence ID" value="NZ_CBCSFW010000003.1"/>
</dbReference>
<organism evidence="3 5">
    <name type="scientific">Staphylococcus schweitzeri</name>
    <dbReference type="NCBI Taxonomy" id="1654388"/>
    <lineage>
        <taxon>Bacteria</taxon>
        <taxon>Bacillati</taxon>
        <taxon>Bacillota</taxon>
        <taxon>Bacilli</taxon>
        <taxon>Bacillales</taxon>
        <taxon>Staphylococcaceae</taxon>
        <taxon>Staphylococcus</taxon>
    </lineage>
</organism>
<evidence type="ECO:0000313" key="4">
    <source>
        <dbReference type="Proteomes" id="UP000044616"/>
    </source>
</evidence>
<evidence type="ECO:0000313" key="2">
    <source>
        <dbReference type="EMBL" id="MBE2128552.1"/>
    </source>
</evidence>
<dbReference type="Proteomes" id="UP000596960">
    <property type="component" value="Unassembled WGS sequence"/>
</dbReference>
<gene>
    <name evidence="3" type="ORF">CD116_13540</name>
    <name evidence="1" type="ORF">ERS140147_00040</name>
    <name evidence="2" type="ORF">ILQ21_05800</name>
</gene>
<name>A0A2K4AET7_9STAP</name>
<dbReference type="Pfam" id="PF12363">
    <property type="entry name" value="Phage_TAC_12"/>
    <property type="match status" value="1"/>
</dbReference>
<accession>A0A077V083</accession>
<dbReference type="GeneID" id="98345662"/>
<keyword evidence="6" id="KW-1185">Reference proteome</keyword>
<reference evidence="1 4" key="1">
    <citation type="submission" date="2014-05" db="EMBL/GenBank/DDBJ databases">
        <authorList>
            <person name="Aslett A.Martin."/>
            <person name="De Silva Nishadi"/>
        </authorList>
    </citation>
    <scope>NUCLEOTIDE SEQUENCE [LARGE SCALE GENOMIC DNA]</scope>
</reference>